<evidence type="ECO:0000313" key="8">
    <source>
        <dbReference type="EMBL" id="MDT0645661.1"/>
    </source>
</evidence>
<keyword evidence="5" id="KW-0998">Cell outer membrane</keyword>
<dbReference type="EMBL" id="JAVRHO010000003">
    <property type="protein sequence ID" value="MDT0645661.1"/>
    <property type="molecule type" value="Genomic_DNA"/>
</dbReference>
<comment type="subcellular location">
    <subcellularLocation>
        <location evidence="1">Cell outer membrane</location>
    </subcellularLocation>
</comment>
<name>A0ABU3CH87_9FLAO</name>
<dbReference type="InterPro" id="IPR033985">
    <property type="entry name" value="SusD-like_N"/>
</dbReference>
<feature type="domain" description="SusD-like N-terminal" evidence="7">
    <location>
        <begin position="36"/>
        <end position="223"/>
    </location>
</feature>
<sequence length="488" mass="55699">MKKTKILLMTFITLFVINGCDEEDFELSNPSGLSPETFFRTEAQVQSSVNAIYANLQTIGLYTRLYFFEMDNMSHENAGNPQLEADKRAFLEFSFDASHPPISWYWESCYRGINKANFVINNEERINAIPSSLLSDEKKDKFIGEAKYMRAFYYFLLVTRFGDVPLITTIPEGASGFPRSPEEEVWNQITADLNDASQSLLPKEATENGRATQGAAYALLGKAHLYREQYQEALNAFDNIYGEYSLEDDYFANFREEDEFGPESIFEVQFDDDLGNSAVWNSNVSGADANEVTFRGQEYGFNDWFNVYPSDMLLDEYEEGDIRYDETFYFVGDTFAGGLIESLPNDRRAAWRKYQNYYKDVNEDQASGINMKVIRYADVLLMMAEAENALGNQAEAIGYINEVRERAELDPLPTGLSQQEVFDAIVHERYVELAGEQTRFPDLVRWGLAGDVLSQFGFQEGKNELWPIPNNEIAANESISQEDQNPGY</sequence>
<evidence type="ECO:0000256" key="5">
    <source>
        <dbReference type="ARBA" id="ARBA00023237"/>
    </source>
</evidence>
<feature type="domain" description="RagB/SusD" evidence="6">
    <location>
        <begin position="262"/>
        <end position="449"/>
    </location>
</feature>
<dbReference type="CDD" id="cd08977">
    <property type="entry name" value="SusD"/>
    <property type="match status" value="1"/>
</dbReference>
<dbReference type="Gene3D" id="1.25.40.390">
    <property type="match status" value="1"/>
</dbReference>
<protein>
    <submittedName>
        <fullName evidence="8">RagB/SusD family nutrient uptake outer membrane protein</fullName>
    </submittedName>
</protein>
<gene>
    <name evidence="8" type="ORF">RM545_03070</name>
</gene>
<keyword evidence="3" id="KW-0732">Signal</keyword>
<keyword evidence="4" id="KW-0472">Membrane</keyword>
<comment type="similarity">
    <text evidence="2">Belongs to the SusD family.</text>
</comment>
<accession>A0ABU3CH87</accession>
<dbReference type="Proteomes" id="UP001245285">
    <property type="component" value="Unassembled WGS sequence"/>
</dbReference>
<comment type="caution">
    <text evidence="8">The sequence shown here is derived from an EMBL/GenBank/DDBJ whole genome shotgun (WGS) entry which is preliminary data.</text>
</comment>
<evidence type="ECO:0000256" key="1">
    <source>
        <dbReference type="ARBA" id="ARBA00004442"/>
    </source>
</evidence>
<evidence type="ECO:0000256" key="3">
    <source>
        <dbReference type="ARBA" id="ARBA00022729"/>
    </source>
</evidence>
<evidence type="ECO:0000259" key="7">
    <source>
        <dbReference type="Pfam" id="PF14322"/>
    </source>
</evidence>
<reference evidence="8 9" key="1">
    <citation type="submission" date="2023-09" db="EMBL/GenBank/DDBJ databases">
        <authorList>
            <person name="Rey-Velasco X."/>
        </authorList>
    </citation>
    <scope>NUCLEOTIDE SEQUENCE [LARGE SCALE GENOMIC DNA]</scope>
    <source>
        <strain evidence="8 9">F260</strain>
    </source>
</reference>
<dbReference type="InterPro" id="IPR011990">
    <property type="entry name" value="TPR-like_helical_dom_sf"/>
</dbReference>
<proteinExistence type="inferred from homology"/>
<dbReference type="Pfam" id="PF07980">
    <property type="entry name" value="SusD_RagB"/>
    <property type="match status" value="1"/>
</dbReference>
<evidence type="ECO:0000256" key="4">
    <source>
        <dbReference type="ARBA" id="ARBA00023136"/>
    </source>
</evidence>
<dbReference type="SUPFAM" id="SSF48452">
    <property type="entry name" value="TPR-like"/>
    <property type="match status" value="1"/>
</dbReference>
<evidence type="ECO:0000313" key="9">
    <source>
        <dbReference type="Proteomes" id="UP001245285"/>
    </source>
</evidence>
<evidence type="ECO:0000259" key="6">
    <source>
        <dbReference type="Pfam" id="PF07980"/>
    </source>
</evidence>
<dbReference type="InterPro" id="IPR012944">
    <property type="entry name" value="SusD_RagB_dom"/>
</dbReference>
<organism evidence="8 9">
    <name type="scientific">Autumnicola lenta</name>
    <dbReference type="NCBI Taxonomy" id="3075593"/>
    <lineage>
        <taxon>Bacteria</taxon>
        <taxon>Pseudomonadati</taxon>
        <taxon>Bacteroidota</taxon>
        <taxon>Flavobacteriia</taxon>
        <taxon>Flavobacteriales</taxon>
        <taxon>Flavobacteriaceae</taxon>
        <taxon>Autumnicola</taxon>
    </lineage>
</organism>
<evidence type="ECO:0000256" key="2">
    <source>
        <dbReference type="ARBA" id="ARBA00006275"/>
    </source>
</evidence>
<dbReference type="RefSeq" id="WP_311493847.1">
    <property type="nucleotide sequence ID" value="NZ_JAVRHO010000003.1"/>
</dbReference>
<dbReference type="Pfam" id="PF14322">
    <property type="entry name" value="SusD-like_3"/>
    <property type="match status" value="1"/>
</dbReference>
<keyword evidence="9" id="KW-1185">Reference proteome</keyword>